<evidence type="ECO:0000313" key="2">
    <source>
        <dbReference type="Proteomes" id="UP000001194"/>
    </source>
</evidence>
<dbReference type="InParanoid" id="B0CZM8"/>
<evidence type="ECO:0000313" key="1">
    <source>
        <dbReference type="EMBL" id="EDR12647.1"/>
    </source>
</evidence>
<dbReference type="HOGENOM" id="CLU_1643990_0_0_1"/>
<dbReference type="AlphaFoldDB" id="B0CZM8"/>
<dbReference type="GeneID" id="6072430"/>
<accession>B0CZM8</accession>
<dbReference type="Proteomes" id="UP000001194">
    <property type="component" value="Unassembled WGS sequence"/>
</dbReference>
<sequence length="161" mass="17823">MQGTVGGGSGFGAALHHQAQAYAPKLTPPSISAQQSFNDLHQQSVNVEFWIRQRRVLDINKATCDSWYAQEAILSNTWVIILSIIPSDLVRTGALLLTGVIVTSHIVHAIRPRDLMEELQMQLLCLEEKLKAAIDSGIMAQADVTFTAQIERRLGRYIAQQ</sequence>
<dbReference type="RefSeq" id="XP_001876911.1">
    <property type="nucleotide sequence ID" value="XM_001876876.1"/>
</dbReference>
<dbReference type="KEGG" id="lbc:LACBIDRAFT_323260"/>
<keyword evidence="2" id="KW-1185">Reference proteome</keyword>
<gene>
    <name evidence="1" type="ORF">LACBIDRAFT_323260</name>
</gene>
<dbReference type="EMBL" id="DS547094">
    <property type="protein sequence ID" value="EDR12647.1"/>
    <property type="molecule type" value="Genomic_DNA"/>
</dbReference>
<protein>
    <submittedName>
        <fullName evidence="1">Predicted protein</fullName>
    </submittedName>
</protein>
<proteinExistence type="predicted"/>
<reference evidence="1 2" key="1">
    <citation type="journal article" date="2008" name="Nature">
        <title>The genome of Laccaria bicolor provides insights into mycorrhizal symbiosis.</title>
        <authorList>
            <person name="Martin F."/>
            <person name="Aerts A."/>
            <person name="Ahren D."/>
            <person name="Brun A."/>
            <person name="Danchin E.G.J."/>
            <person name="Duchaussoy F."/>
            <person name="Gibon J."/>
            <person name="Kohler A."/>
            <person name="Lindquist E."/>
            <person name="Pereda V."/>
            <person name="Salamov A."/>
            <person name="Shapiro H.J."/>
            <person name="Wuyts J."/>
            <person name="Blaudez D."/>
            <person name="Buee M."/>
            <person name="Brokstein P."/>
            <person name="Canbaeck B."/>
            <person name="Cohen D."/>
            <person name="Courty P.E."/>
            <person name="Coutinho P.M."/>
            <person name="Delaruelle C."/>
            <person name="Detter J.C."/>
            <person name="Deveau A."/>
            <person name="DiFazio S."/>
            <person name="Duplessis S."/>
            <person name="Fraissinet-Tachet L."/>
            <person name="Lucic E."/>
            <person name="Frey-Klett P."/>
            <person name="Fourrey C."/>
            <person name="Feussner I."/>
            <person name="Gay G."/>
            <person name="Grimwood J."/>
            <person name="Hoegger P.J."/>
            <person name="Jain P."/>
            <person name="Kilaru S."/>
            <person name="Labbe J."/>
            <person name="Lin Y.C."/>
            <person name="Legue V."/>
            <person name="Le Tacon F."/>
            <person name="Marmeisse R."/>
            <person name="Melayah D."/>
            <person name="Montanini B."/>
            <person name="Muratet M."/>
            <person name="Nehls U."/>
            <person name="Niculita-Hirzel H."/>
            <person name="Oudot-Le Secq M.P."/>
            <person name="Peter M."/>
            <person name="Quesneville H."/>
            <person name="Rajashekar B."/>
            <person name="Reich M."/>
            <person name="Rouhier N."/>
            <person name="Schmutz J."/>
            <person name="Yin T."/>
            <person name="Chalot M."/>
            <person name="Henrissat B."/>
            <person name="Kuees U."/>
            <person name="Lucas S."/>
            <person name="Van de Peer Y."/>
            <person name="Podila G.K."/>
            <person name="Polle A."/>
            <person name="Pukkila P.J."/>
            <person name="Richardson P.M."/>
            <person name="Rouze P."/>
            <person name="Sanders I.R."/>
            <person name="Stajich J.E."/>
            <person name="Tunlid A."/>
            <person name="Tuskan G."/>
            <person name="Grigoriev I.V."/>
        </authorList>
    </citation>
    <scope>NUCLEOTIDE SEQUENCE [LARGE SCALE GENOMIC DNA]</scope>
    <source>
        <strain evidence="2">S238N-H82 / ATCC MYA-4686</strain>
    </source>
</reference>
<name>B0CZM8_LACBS</name>
<organism evidence="2">
    <name type="scientific">Laccaria bicolor (strain S238N-H82 / ATCC MYA-4686)</name>
    <name type="common">Bicoloured deceiver</name>
    <name type="synonym">Laccaria laccata var. bicolor</name>
    <dbReference type="NCBI Taxonomy" id="486041"/>
    <lineage>
        <taxon>Eukaryota</taxon>
        <taxon>Fungi</taxon>
        <taxon>Dikarya</taxon>
        <taxon>Basidiomycota</taxon>
        <taxon>Agaricomycotina</taxon>
        <taxon>Agaricomycetes</taxon>
        <taxon>Agaricomycetidae</taxon>
        <taxon>Agaricales</taxon>
        <taxon>Agaricineae</taxon>
        <taxon>Hydnangiaceae</taxon>
        <taxon>Laccaria</taxon>
    </lineage>
</organism>